<dbReference type="InterPro" id="IPR001480">
    <property type="entry name" value="Bulb-type_lectin_dom"/>
</dbReference>
<dbReference type="Pfam" id="PF08276">
    <property type="entry name" value="PAN_2"/>
    <property type="match status" value="1"/>
</dbReference>
<evidence type="ECO:0000256" key="8">
    <source>
        <dbReference type="ARBA" id="ARBA00022729"/>
    </source>
</evidence>
<evidence type="ECO:0000256" key="14">
    <source>
        <dbReference type="ARBA" id="ARBA00023136"/>
    </source>
</evidence>
<evidence type="ECO:0000256" key="6">
    <source>
        <dbReference type="ARBA" id="ARBA00022679"/>
    </source>
</evidence>
<keyword evidence="9" id="KW-0430">Lectin</keyword>
<evidence type="ECO:0000256" key="13">
    <source>
        <dbReference type="ARBA" id="ARBA00022989"/>
    </source>
</evidence>
<evidence type="ECO:0000256" key="16">
    <source>
        <dbReference type="ARBA" id="ARBA00023170"/>
    </source>
</evidence>
<dbReference type="PANTHER" id="PTHR32444:SF118">
    <property type="entry name" value="OS09G0551150 PROTEIN"/>
    <property type="match status" value="1"/>
</dbReference>
<evidence type="ECO:0000256" key="11">
    <source>
        <dbReference type="ARBA" id="ARBA00022777"/>
    </source>
</evidence>
<feature type="domain" description="Apple" evidence="22">
    <location>
        <begin position="304"/>
        <end position="384"/>
    </location>
</feature>
<dbReference type="GO" id="GO:0030246">
    <property type="term" value="F:carbohydrate binding"/>
    <property type="evidence" value="ECO:0007669"/>
    <property type="project" value="UniProtKB-KW"/>
</dbReference>
<evidence type="ECO:0000256" key="10">
    <source>
        <dbReference type="ARBA" id="ARBA00022741"/>
    </source>
</evidence>
<dbReference type="GO" id="GO:0004674">
    <property type="term" value="F:protein serine/threonine kinase activity"/>
    <property type="evidence" value="ECO:0007669"/>
    <property type="project" value="UniProtKB-KW"/>
</dbReference>
<feature type="domain" description="Bulb-type lectin" evidence="21">
    <location>
        <begin position="26"/>
        <end position="146"/>
    </location>
</feature>
<keyword evidence="5" id="KW-0597">Phosphoprotein</keyword>
<evidence type="ECO:0000256" key="20">
    <source>
        <dbReference type="SAM" id="SignalP"/>
    </source>
</evidence>
<evidence type="ECO:0000259" key="21">
    <source>
        <dbReference type="PROSITE" id="PS50927"/>
    </source>
</evidence>
<evidence type="ECO:0000313" key="24">
    <source>
        <dbReference type="Proteomes" id="UP001054821"/>
    </source>
</evidence>
<keyword evidence="17" id="KW-0325">Glycoprotein</keyword>
<dbReference type="AlphaFoldDB" id="A0AAD4ZVA6"/>
<evidence type="ECO:0000313" key="23">
    <source>
        <dbReference type="EMBL" id="KAI5354922.1"/>
    </source>
</evidence>
<comment type="subcellular location">
    <subcellularLocation>
        <location evidence="1">Cell membrane</location>
        <topology evidence="1">Single-pass type I membrane protein</topology>
    </subcellularLocation>
</comment>
<dbReference type="FunFam" id="2.90.10.10:FF:000009">
    <property type="entry name" value="Receptor-like serine/threonine-protein kinase SD1-8"/>
    <property type="match status" value="1"/>
</dbReference>
<comment type="catalytic activity">
    <reaction evidence="18">
        <text>L-threonyl-[protein] + ATP = O-phospho-L-threonyl-[protein] + ADP + H(+)</text>
        <dbReference type="Rhea" id="RHEA:46608"/>
        <dbReference type="Rhea" id="RHEA-COMP:11060"/>
        <dbReference type="Rhea" id="RHEA-COMP:11605"/>
        <dbReference type="ChEBI" id="CHEBI:15378"/>
        <dbReference type="ChEBI" id="CHEBI:30013"/>
        <dbReference type="ChEBI" id="CHEBI:30616"/>
        <dbReference type="ChEBI" id="CHEBI:61977"/>
        <dbReference type="ChEBI" id="CHEBI:456216"/>
        <dbReference type="EC" id="2.7.11.1"/>
    </reaction>
</comment>
<evidence type="ECO:0000256" key="17">
    <source>
        <dbReference type="ARBA" id="ARBA00023180"/>
    </source>
</evidence>
<dbReference type="PANTHER" id="PTHR32444">
    <property type="entry name" value="BULB-TYPE LECTIN DOMAIN-CONTAINING PROTEIN"/>
    <property type="match status" value="1"/>
</dbReference>
<evidence type="ECO:0000256" key="5">
    <source>
        <dbReference type="ARBA" id="ARBA00022553"/>
    </source>
</evidence>
<evidence type="ECO:0000256" key="15">
    <source>
        <dbReference type="ARBA" id="ARBA00023157"/>
    </source>
</evidence>
<dbReference type="CDD" id="cd00028">
    <property type="entry name" value="B_lectin"/>
    <property type="match status" value="1"/>
</dbReference>
<keyword evidence="6" id="KW-0808">Transferase</keyword>
<dbReference type="Pfam" id="PF01453">
    <property type="entry name" value="B_lectin"/>
    <property type="match status" value="1"/>
</dbReference>
<proteinExistence type="predicted"/>
<dbReference type="EC" id="2.7.11.1" evidence="2"/>
<keyword evidence="12" id="KW-0067">ATP-binding</keyword>
<keyword evidence="24" id="KW-1185">Reference proteome</keyword>
<organism evidence="23 24">
    <name type="scientific">Prunus dulcis</name>
    <name type="common">Almond</name>
    <name type="synonym">Amygdalus dulcis</name>
    <dbReference type="NCBI Taxonomy" id="3755"/>
    <lineage>
        <taxon>Eukaryota</taxon>
        <taxon>Viridiplantae</taxon>
        <taxon>Streptophyta</taxon>
        <taxon>Embryophyta</taxon>
        <taxon>Tracheophyta</taxon>
        <taxon>Spermatophyta</taxon>
        <taxon>Magnoliopsida</taxon>
        <taxon>eudicotyledons</taxon>
        <taxon>Gunneridae</taxon>
        <taxon>Pentapetalae</taxon>
        <taxon>rosids</taxon>
        <taxon>fabids</taxon>
        <taxon>Rosales</taxon>
        <taxon>Rosaceae</taxon>
        <taxon>Amygdaloideae</taxon>
        <taxon>Amygdaleae</taxon>
        <taxon>Prunus</taxon>
    </lineage>
</organism>
<dbReference type="SUPFAM" id="SSF51110">
    <property type="entry name" value="alpha-D-mannose-specific plant lectins"/>
    <property type="match status" value="1"/>
</dbReference>
<keyword evidence="14" id="KW-0472">Membrane</keyword>
<feature type="chain" id="PRO_5041924763" description="non-specific serine/threonine protein kinase" evidence="20">
    <location>
        <begin position="26"/>
        <end position="406"/>
    </location>
</feature>
<keyword evidence="16" id="KW-0675">Receptor</keyword>
<comment type="catalytic activity">
    <reaction evidence="19">
        <text>L-seryl-[protein] + ATP = O-phospho-L-seryl-[protein] + ADP + H(+)</text>
        <dbReference type="Rhea" id="RHEA:17989"/>
        <dbReference type="Rhea" id="RHEA-COMP:9863"/>
        <dbReference type="Rhea" id="RHEA-COMP:11604"/>
        <dbReference type="ChEBI" id="CHEBI:15378"/>
        <dbReference type="ChEBI" id="CHEBI:29999"/>
        <dbReference type="ChEBI" id="CHEBI:30616"/>
        <dbReference type="ChEBI" id="CHEBI:83421"/>
        <dbReference type="ChEBI" id="CHEBI:456216"/>
        <dbReference type="EC" id="2.7.11.1"/>
    </reaction>
</comment>
<dbReference type="GO" id="GO:0005524">
    <property type="term" value="F:ATP binding"/>
    <property type="evidence" value="ECO:0007669"/>
    <property type="project" value="UniProtKB-KW"/>
</dbReference>
<keyword evidence="11" id="KW-0418">Kinase</keyword>
<evidence type="ECO:0000256" key="12">
    <source>
        <dbReference type="ARBA" id="ARBA00022840"/>
    </source>
</evidence>
<evidence type="ECO:0000256" key="4">
    <source>
        <dbReference type="ARBA" id="ARBA00022527"/>
    </source>
</evidence>
<evidence type="ECO:0000256" key="1">
    <source>
        <dbReference type="ARBA" id="ARBA00004251"/>
    </source>
</evidence>
<dbReference type="SMART" id="SM00473">
    <property type="entry name" value="PAN_AP"/>
    <property type="match status" value="1"/>
</dbReference>
<keyword evidence="3" id="KW-1003">Cell membrane</keyword>
<keyword evidence="10" id="KW-0547">Nucleotide-binding</keyword>
<dbReference type="SMART" id="SM00108">
    <property type="entry name" value="B_lectin"/>
    <property type="match status" value="1"/>
</dbReference>
<keyword evidence="4" id="KW-0723">Serine/threonine-protein kinase</keyword>
<evidence type="ECO:0000256" key="9">
    <source>
        <dbReference type="ARBA" id="ARBA00022734"/>
    </source>
</evidence>
<keyword evidence="8 20" id="KW-0732">Signal</keyword>
<dbReference type="InterPro" id="IPR003609">
    <property type="entry name" value="Pan_app"/>
</dbReference>
<evidence type="ECO:0000256" key="19">
    <source>
        <dbReference type="ARBA" id="ARBA00048679"/>
    </source>
</evidence>
<evidence type="ECO:0000256" key="7">
    <source>
        <dbReference type="ARBA" id="ARBA00022692"/>
    </source>
</evidence>
<evidence type="ECO:0000259" key="22">
    <source>
        <dbReference type="PROSITE" id="PS50948"/>
    </source>
</evidence>
<name>A0AAD4ZVA6_PRUDU</name>
<feature type="signal peptide" evidence="20">
    <location>
        <begin position="1"/>
        <end position="25"/>
    </location>
</feature>
<keyword evidence="13" id="KW-1133">Transmembrane helix</keyword>
<gene>
    <name evidence="23" type="ORF">L3X38_007817</name>
</gene>
<sequence>MAMFLLPLIIYLTSFSIFFPSPSHAADTLTPSDTLRDNQTLVSAGGVFELGFFSDLISGNHYLGIWFKADAAKVVWVGNREAAILDSSGVLQIRSGNLLLSDRRQLQVIVNSANVASSPNTTATLLDTGNFVLKEVDTDTVIWQSFDVPSDTYLPGMKLGLFGQNTTQPSFHFLVSWVSPQNPARGLFTLTLDQANSTKMVVWRGDGRHMDIAFWDGHNLRFIFDNTSSKNDYNFSYHSIGEEDAYYTFSKGRYDLMWFVMASTGDLDQFFLLDGNIWSISHRLCEDFAGGNTGKCLSSLPSMCENGDSFSVMNGSLPSTFNSGGWINMGTSDCETLCKSNCSCTAFVSVQNGQQVCQLYYQSRKDLLKIVEKGPGIVYIRGGATSSSGKYKIILKFYEFKGTIDF</sequence>
<comment type="caution">
    <text evidence="23">The sequence shown here is derived from an EMBL/GenBank/DDBJ whole genome shotgun (WGS) entry which is preliminary data.</text>
</comment>
<protein>
    <recommendedName>
        <fullName evidence="2">non-specific serine/threonine protein kinase</fullName>
        <ecNumber evidence="2">2.7.11.1</ecNumber>
    </recommendedName>
</protein>
<keyword evidence="15" id="KW-1015">Disulfide bond</keyword>
<reference evidence="23 24" key="1">
    <citation type="journal article" date="2022" name="G3 (Bethesda)">
        <title>Whole-genome sequence and methylome profiling of the almond [Prunus dulcis (Mill.) D.A. Webb] cultivar 'Nonpareil'.</title>
        <authorList>
            <person name="D'Amico-Willman K.M."/>
            <person name="Ouma W.Z."/>
            <person name="Meulia T."/>
            <person name="Sideli G.M."/>
            <person name="Gradziel T.M."/>
            <person name="Fresnedo-Ramirez J."/>
        </authorList>
    </citation>
    <scope>NUCLEOTIDE SEQUENCE [LARGE SCALE GENOMIC DNA]</scope>
    <source>
        <strain evidence="23">Clone GOH B32 T37-40</strain>
    </source>
</reference>
<dbReference type="EMBL" id="JAJFAZ020000001">
    <property type="protein sequence ID" value="KAI5354922.1"/>
    <property type="molecule type" value="Genomic_DNA"/>
</dbReference>
<accession>A0AAD4ZVA6</accession>
<evidence type="ECO:0000256" key="2">
    <source>
        <dbReference type="ARBA" id="ARBA00012513"/>
    </source>
</evidence>
<dbReference type="GO" id="GO:0005886">
    <property type="term" value="C:plasma membrane"/>
    <property type="evidence" value="ECO:0007669"/>
    <property type="project" value="UniProtKB-SubCell"/>
</dbReference>
<evidence type="ECO:0000256" key="18">
    <source>
        <dbReference type="ARBA" id="ARBA00047899"/>
    </source>
</evidence>
<dbReference type="PROSITE" id="PS50948">
    <property type="entry name" value="PAN"/>
    <property type="match status" value="1"/>
</dbReference>
<dbReference type="InterPro" id="IPR036426">
    <property type="entry name" value="Bulb-type_lectin_dom_sf"/>
</dbReference>
<evidence type="ECO:0000256" key="3">
    <source>
        <dbReference type="ARBA" id="ARBA00022475"/>
    </source>
</evidence>
<dbReference type="PROSITE" id="PS50927">
    <property type="entry name" value="BULB_LECTIN"/>
    <property type="match status" value="1"/>
</dbReference>
<keyword evidence="7" id="KW-0812">Transmembrane</keyword>
<dbReference type="Gene3D" id="2.90.10.10">
    <property type="entry name" value="Bulb-type lectin domain"/>
    <property type="match status" value="1"/>
</dbReference>
<dbReference type="Proteomes" id="UP001054821">
    <property type="component" value="Chromosome 1"/>
</dbReference>